<evidence type="ECO:0000256" key="2">
    <source>
        <dbReference type="ARBA" id="ARBA00022908"/>
    </source>
</evidence>
<evidence type="ECO:0000259" key="7">
    <source>
        <dbReference type="PROSITE" id="PS51900"/>
    </source>
</evidence>
<name>A0A1Q2MDI7_9BACT</name>
<dbReference type="InterPro" id="IPR011010">
    <property type="entry name" value="DNA_brk_join_enz"/>
</dbReference>
<comment type="similarity">
    <text evidence="1">Belongs to the 'phage' integrase family.</text>
</comment>
<dbReference type="PROSITE" id="PS51898">
    <property type="entry name" value="TYR_RECOMBINASE"/>
    <property type="match status" value="1"/>
</dbReference>
<evidence type="ECO:0000256" key="5">
    <source>
        <dbReference type="PROSITE-ProRule" id="PRU01248"/>
    </source>
</evidence>
<evidence type="ECO:0000256" key="3">
    <source>
        <dbReference type="ARBA" id="ARBA00023125"/>
    </source>
</evidence>
<dbReference type="AlphaFoldDB" id="A0A1Q2MDI7"/>
<dbReference type="Proteomes" id="UP000188181">
    <property type="component" value="Chromosome"/>
</dbReference>
<dbReference type="InterPro" id="IPR002104">
    <property type="entry name" value="Integrase_catalytic"/>
</dbReference>
<evidence type="ECO:0000256" key="1">
    <source>
        <dbReference type="ARBA" id="ARBA00008857"/>
    </source>
</evidence>
<evidence type="ECO:0000256" key="4">
    <source>
        <dbReference type="ARBA" id="ARBA00023172"/>
    </source>
</evidence>
<dbReference type="InterPro" id="IPR004107">
    <property type="entry name" value="Integrase_SAM-like_N"/>
</dbReference>
<dbReference type="PANTHER" id="PTHR30349:SF64">
    <property type="entry name" value="PROPHAGE INTEGRASE INTD-RELATED"/>
    <property type="match status" value="1"/>
</dbReference>
<dbReference type="KEGG" id="pbas:SMSP2_01101"/>
<sequence length="302" mass="33881">MSNSCLTLLPMRDNVTYPASQNKSAIPKQAESDEQLISLWLHGRSRHTQRAYNSDITKFCKSVDKPFQKITLGDLQSFADELIEGELSDSSVKRILSSVKSLFSFGHTIGYLTFDVGAPLKIPSTRETIAERILSQEEVQKIISSVSNTRNRLIIKTLYYTGIRVSELVSLKWKDLQHREQGGQMTILGKGGKSNVLLIPKELWFELMLLRDTVSGEGPVFRSRKGGHLNPGHVERVLKNIAVKAIGKNATPHWYRHSHASHALDNGCPIHLVQKQLNHSSIATTGRYLHARPTESSSKYLK</sequence>
<dbReference type="Pfam" id="PF02899">
    <property type="entry name" value="Phage_int_SAM_1"/>
    <property type="match status" value="1"/>
</dbReference>
<accession>A0A1Q2MDI7</accession>
<dbReference type="InterPro" id="IPR050090">
    <property type="entry name" value="Tyrosine_recombinase_XerCD"/>
</dbReference>
<dbReference type="EMBL" id="CP019646">
    <property type="protein sequence ID" value="AQQ70740.1"/>
    <property type="molecule type" value="Genomic_DNA"/>
</dbReference>
<reference evidence="9" key="1">
    <citation type="submission" date="2017-02" db="EMBL/GenBank/DDBJ databases">
        <title>Comparative genomics and description of representatives of a novel lineage of planctomycetes thriving in anoxic sediments.</title>
        <authorList>
            <person name="Spring S."/>
            <person name="Bunk B."/>
            <person name="Sproer C."/>
        </authorList>
    </citation>
    <scope>NUCLEOTIDE SEQUENCE [LARGE SCALE GENOMIC DNA]</scope>
    <source>
        <strain evidence="9">SM-Chi-D1</strain>
    </source>
</reference>
<gene>
    <name evidence="8" type="primary">xerD_1</name>
    <name evidence="8" type="ORF">SMSP2_01101</name>
</gene>
<organism evidence="8 9">
    <name type="scientific">Limihaloglobus sulfuriphilus</name>
    <dbReference type="NCBI Taxonomy" id="1851148"/>
    <lineage>
        <taxon>Bacteria</taxon>
        <taxon>Pseudomonadati</taxon>
        <taxon>Planctomycetota</taxon>
        <taxon>Phycisphaerae</taxon>
        <taxon>Sedimentisphaerales</taxon>
        <taxon>Sedimentisphaeraceae</taxon>
        <taxon>Limihaloglobus</taxon>
    </lineage>
</organism>
<dbReference type="InterPro" id="IPR013762">
    <property type="entry name" value="Integrase-like_cat_sf"/>
</dbReference>
<feature type="domain" description="Tyr recombinase" evidence="6">
    <location>
        <begin position="129"/>
        <end position="301"/>
    </location>
</feature>
<dbReference type="GO" id="GO:0006310">
    <property type="term" value="P:DNA recombination"/>
    <property type="evidence" value="ECO:0007669"/>
    <property type="project" value="UniProtKB-KW"/>
</dbReference>
<dbReference type="GO" id="GO:0003677">
    <property type="term" value="F:DNA binding"/>
    <property type="evidence" value="ECO:0007669"/>
    <property type="project" value="UniProtKB-UniRule"/>
</dbReference>
<feature type="domain" description="Core-binding (CB)" evidence="7">
    <location>
        <begin position="31"/>
        <end position="107"/>
    </location>
</feature>
<dbReference type="Pfam" id="PF00589">
    <property type="entry name" value="Phage_integrase"/>
    <property type="match status" value="1"/>
</dbReference>
<keyword evidence="4" id="KW-0233">DNA recombination</keyword>
<dbReference type="Gene3D" id="1.10.443.10">
    <property type="entry name" value="Intergrase catalytic core"/>
    <property type="match status" value="1"/>
</dbReference>
<dbReference type="InterPro" id="IPR044068">
    <property type="entry name" value="CB"/>
</dbReference>
<dbReference type="RefSeq" id="WP_146682982.1">
    <property type="nucleotide sequence ID" value="NZ_CP019646.1"/>
</dbReference>
<dbReference type="SUPFAM" id="SSF56349">
    <property type="entry name" value="DNA breaking-rejoining enzymes"/>
    <property type="match status" value="1"/>
</dbReference>
<dbReference type="InterPro" id="IPR010998">
    <property type="entry name" value="Integrase_recombinase_N"/>
</dbReference>
<dbReference type="PROSITE" id="PS51900">
    <property type="entry name" value="CB"/>
    <property type="match status" value="1"/>
</dbReference>
<evidence type="ECO:0000259" key="6">
    <source>
        <dbReference type="PROSITE" id="PS51898"/>
    </source>
</evidence>
<evidence type="ECO:0000313" key="9">
    <source>
        <dbReference type="Proteomes" id="UP000188181"/>
    </source>
</evidence>
<dbReference type="STRING" id="1851148.SMSP2_01101"/>
<keyword evidence="9" id="KW-1185">Reference proteome</keyword>
<dbReference type="OrthoDB" id="283809at2"/>
<keyword evidence="2" id="KW-0229">DNA integration</keyword>
<protein>
    <submittedName>
        <fullName evidence="8">Tyrosine recombinase XerD</fullName>
    </submittedName>
</protein>
<dbReference type="PANTHER" id="PTHR30349">
    <property type="entry name" value="PHAGE INTEGRASE-RELATED"/>
    <property type="match status" value="1"/>
</dbReference>
<evidence type="ECO:0000313" key="8">
    <source>
        <dbReference type="EMBL" id="AQQ70740.1"/>
    </source>
</evidence>
<keyword evidence="3 5" id="KW-0238">DNA-binding</keyword>
<dbReference type="Gene3D" id="1.10.150.130">
    <property type="match status" value="1"/>
</dbReference>
<proteinExistence type="inferred from homology"/>
<dbReference type="GO" id="GO:0015074">
    <property type="term" value="P:DNA integration"/>
    <property type="evidence" value="ECO:0007669"/>
    <property type="project" value="UniProtKB-KW"/>
</dbReference>